<dbReference type="AlphaFoldDB" id="A0AAV0ASP7"/>
<keyword evidence="3" id="KW-1185">Reference proteome</keyword>
<organism evidence="2 3">
    <name type="scientific">Phakopsora pachyrhizi</name>
    <name type="common">Asian soybean rust disease fungus</name>
    <dbReference type="NCBI Taxonomy" id="170000"/>
    <lineage>
        <taxon>Eukaryota</taxon>
        <taxon>Fungi</taxon>
        <taxon>Dikarya</taxon>
        <taxon>Basidiomycota</taxon>
        <taxon>Pucciniomycotina</taxon>
        <taxon>Pucciniomycetes</taxon>
        <taxon>Pucciniales</taxon>
        <taxon>Phakopsoraceae</taxon>
        <taxon>Phakopsora</taxon>
    </lineage>
</organism>
<feature type="domain" description="Piwi" evidence="1">
    <location>
        <begin position="11"/>
        <end position="103"/>
    </location>
</feature>
<reference evidence="2" key="1">
    <citation type="submission" date="2022-06" db="EMBL/GenBank/DDBJ databases">
        <authorList>
            <consortium name="SYNGENTA / RWTH Aachen University"/>
        </authorList>
    </citation>
    <scope>NUCLEOTIDE SEQUENCE</scope>
</reference>
<dbReference type="GO" id="GO:0003676">
    <property type="term" value="F:nucleic acid binding"/>
    <property type="evidence" value="ECO:0007669"/>
    <property type="project" value="InterPro"/>
</dbReference>
<dbReference type="PANTHER" id="PTHR22891">
    <property type="entry name" value="EUKARYOTIC TRANSLATION INITIATION FACTOR 2C"/>
    <property type="match status" value="1"/>
</dbReference>
<dbReference type="SUPFAM" id="SSF53098">
    <property type="entry name" value="Ribonuclease H-like"/>
    <property type="match status" value="1"/>
</dbReference>
<comment type="caution">
    <text evidence="2">The sequence shown here is derived from an EMBL/GenBank/DDBJ whole genome shotgun (WGS) entry which is preliminary data.</text>
</comment>
<proteinExistence type="predicted"/>
<dbReference type="InterPro" id="IPR012337">
    <property type="entry name" value="RNaseH-like_sf"/>
</dbReference>
<protein>
    <submittedName>
        <fullName evidence="2">Piwi domain-domain-containing protein</fullName>
    </submittedName>
</protein>
<feature type="non-terminal residue" evidence="2">
    <location>
        <position position="1"/>
    </location>
</feature>
<dbReference type="Pfam" id="PF02171">
    <property type="entry name" value="Piwi"/>
    <property type="match status" value="1"/>
</dbReference>
<dbReference type="Gene3D" id="3.30.420.10">
    <property type="entry name" value="Ribonuclease H-like superfamily/Ribonuclease H"/>
    <property type="match status" value="1"/>
</dbReference>
<sequence length="131" mass="14975">HRIRFEPHLYDADRSGNSQPGTIVDKFIGDPFLYSFFLQSQDVFRGASCPTRHIVLKDETNYAVNDLQKIVNSLCSGFQRATRSVQIAKFTYCANLVATRAKKWTCQMTKVLQFSQSTVELKPQEGQHELD</sequence>
<evidence type="ECO:0000313" key="3">
    <source>
        <dbReference type="Proteomes" id="UP001153365"/>
    </source>
</evidence>
<evidence type="ECO:0000313" key="2">
    <source>
        <dbReference type="EMBL" id="CAH7670617.1"/>
    </source>
</evidence>
<dbReference type="Proteomes" id="UP001153365">
    <property type="component" value="Unassembled WGS sequence"/>
</dbReference>
<dbReference type="InterPro" id="IPR003165">
    <property type="entry name" value="Piwi"/>
</dbReference>
<dbReference type="EMBL" id="CALTRL010001033">
    <property type="protein sequence ID" value="CAH7670617.1"/>
    <property type="molecule type" value="Genomic_DNA"/>
</dbReference>
<name>A0AAV0ASP7_PHAPC</name>
<dbReference type="InterPro" id="IPR036397">
    <property type="entry name" value="RNaseH_sf"/>
</dbReference>
<accession>A0AAV0ASP7</accession>
<evidence type="ECO:0000259" key="1">
    <source>
        <dbReference type="Pfam" id="PF02171"/>
    </source>
</evidence>
<gene>
    <name evidence="2" type="ORF">PPACK8108_LOCUS5351</name>
</gene>